<keyword evidence="2" id="KW-1185">Reference proteome</keyword>
<dbReference type="Proteomes" id="UP000645517">
    <property type="component" value="Unassembled WGS sequence"/>
</dbReference>
<reference evidence="2" key="1">
    <citation type="journal article" date="2019" name="Int. J. Syst. Evol. Microbiol.">
        <title>The Global Catalogue of Microorganisms (GCM) 10K type strain sequencing project: providing services to taxonomists for standard genome sequencing and annotation.</title>
        <authorList>
            <consortium name="The Broad Institute Genomics Platform"/>
            <consortium name="The Broad Institute Genome Sequencing Center for Infectious Disease"/>
            <person name="Wu L."/>
            <person name="Ma J."/>
        </authorList>
    </citation>
    <scope>NUCLEOTIDE SEQUENCE [LARGE SCALE GENOMIC DNA]</scope>
    <source>
        <strain evidence="2">JCM 16918</strain>
    </source>
</reference>
<comment type="caution">
    <text evidence="1">The sequence shown here is derived from an EMBL/GenBank/DDBJ whole genome shotgun (WGS) entry which is preliminary data.</text>
</comment>
<gene>
    <name evidence="1" type="ORF">GCM10010842_39700</name>
</gene>
<accession>A0ABQ2JL39</accession>
<evidence type="ECO:0000313" key="1">
    <source>
        <dbReference type="EMBL" id="GGN47834.1"/>
    </source>
</evidence>
<dbReference type="RefSeq" id="WP_189059767.1">
    <property type="nucleotide sequence ID" value="NZ_BMOR01000045.1"/>
</dbReference>
<sequence length="45" mass="4840">MTNGDSRFPANRLDFSAGVAPTFIGVETFYLFVRGGVVTELFPAA</sequence>
<dbReference type="EMBL" id="BMOR01000045">
    <property type="protein sequence ID" value="GGN47834.1"/>
    <property type="molecule type" value="Genomic_DNA"/>
</dbReference>
<protein>
    <submittedName>
        <fullName evidence="1">Uncharacterized protein</fullName>
    </submittedName>
</protein>
<proteinExistence type="predicted"/>
<name>A0ABQ2JL39_9DEIO</name>
<evidence type="ECO:0000313" key="2">
    <source>
        <dbReference type="Proteomes" id="UP000645517"/>
    </source>
</evidence>
<organism evidence="1 2">
    <name type="scientific">Deinococcus daejeonensis</name>
    <dbReference type="NCBI Taxonomy" id="1007098"/>
    <lineage>
        <taxon>Bacteria</taxon>
        <taxon>Thermotogati</taxon>
        <taxon>Deinococcota</taxon>
        <taxon>Deinococci</taxon>
        <taxon>Deinococcales</taxon>
        <taxon>Deinococcaceae</taxon>
        <taxon>Deinococcus</taxon>
    </lineage>
</organism>